<dbReference type="SUPFAM" id="SSF88723">
    <property type="entry name" value="PIN domain-like"/>
    <property type="match status" value="1"/>
</dbReference>
<accession>A0A1I3KA17</accession>
<protein>
    <submittedName>
        <fullName evidence="2">PIN domain-containing protein</fullName>
    </submittedName>
</protein>
<dbReference type="InterPro" id="IPR029060">
    <property type="entry name" value="PIN-like_dom_sf"/>
</dbReference>
<sequence length="137" mass="15945">MNKVLIDTDVILDFFFDREPFSVDTSKILSLCEKGELRGFVTPIMISNVYYLLRKTAKHEKVIEHLKMLMNILQVSMINKETVLDALNSDFKDFEDALQNFSAQNEKEINVIITRNIKDYKSSKLSVMTPETYLKSR</sequence>
<dbReference type="EMBL" id="FOQO01000005">
    <property type="protein sequence ID" value="SFI69055.1"/>
    <property type="molecule type" value="Genomic_DNA"/>
</dbReference>
<organism evidence="2 3">
    <name type="scientific">Parapedobacter indicus</name>
    <dbReference type="NCBI Taxonomy" id="1477437"/>
    <lineage>
        <taxon>Bacteria</taxon>
        <taxon>Pseudomonadati</taxon>
        <taxon>Bacteroidota</taxon>
        <taxon>Sphingobacteriia</taxon>
        <taxon>Sphingobacteriales</taxon>
        <taxon>Sphingobacteriaceae</taxon>
        <taxon>Parapedobacter</taxon>
    </lineage>
</organism>
<evidence type="ECO:0000259" key="1">
    <source>
        <dbReference type="Pfam" id="PF13470"/>
    </source>
</evidence>
<dbReference type="AlphaFoldDB" id="A0A1I3KA17"/>
<dbReference type="Pfam" id="PF13470">
    <property type="entry name" value="PIN_3"/>
    <property type="match status" value="1"/>
</dbReference>
<dbReference type="RefSeq" id="WP_090626782.1">
    <property type="nucleotide sequence ID" value="NZ_FOQO01000005.1"/>
</dbReference>
<proteinExistence type="predicted"/>
<evidence type="ECO:0000313" key="3">
    <source>
        <dbReference type="Proteomes" id="UP000198670"/>
    </source>
</evidence>
<dbReference type="Proteomes" id="UP000198670">
    <property type="component" value="Unassembled WGS sequence"/>
</dbReference>
<dbReference type="STRING" id="1477437.SAMN05444682_105129"/>
<reference evidence="2 3" key="1">
    <citation type="submission" date="2016-10" db="EMBL/GenBank/DDBJ databases">
        <authorList>
            <person name="de Groot N.N."/>
        </authorList>
    </citation>
    <scope>NUCLEOTIDE SEQUENCE [LARGE SCALE GENOMIC DNA]</scope>
    <source>
        <strain evidence="2 3">RK1</strain>
    </source>
</reference>
<name>A0A1I3KA17_9SPHI</name>
<gene>
    <name evidence="2" type="ORF">SAMN05444682_105129</name>
</gene>
<dbReference type="InterPro" id="IPR002716">
    <property type="entry name" value="PIN_dom"/>
</dbReference>
<dbReference type="Gene3D" id="3.40.50.1010">
    <property type="entry name" value="5'-nuclease"/>
    <property type="match status" value="1"/>
</dbReference>
<keyword evidence="3" id="KW-1185">Reference proteome</keyword>
<feature type="domain" description="PIN" evidence="1">
    <location>
        <begin position="3"/>
        <end position="118"/>
    </location>
</feature>
<dbReference type="OrthoDB" id="1148871at2"/>
<evidence type="ECO:0000313" key="2">
    <source>
        <dbReference type="EMBL" id="SFI69055.1"/>
    </source>
</evidence>